<evidence type="ECO:0000256" key="5">
    <source>
        <dbReference type="ARBA" id="ARBA00022605"/>
    </source>
</evidence>
<evidence type="ECO:0000256" key="8">
    <source>
        <dbReference type="ARBA" id="ARBA00023235"/>
    </source>
</evidence>
<dbReference type="SUPFAM" id="SSF51366">
    <property type="entry name" value="Ribulose-phoshate binding barrel"/>
    <property type="match status" value="1"/>
</dbReference>
<keyword evidence="6 9" id="KW-0822">Tryptophan biosynthesis</keyword>
<dbReference type="InterPro" id="IPR013785">
    <property type="entry name" value="Aldolase_TIM"/>
</dbReference>
<evidence type="ECO:0000256" key="7">
    <source>
        <dbReference type="ARBA" id="ARBA00023141"/>
    </source>
</evidence>
<evidence type="ECO:0000256" key="4">
    <source>
        <dbReference type="ARBA" id="ARBA00022272"/>
    </source>
</evidence>
<keyword evidence="8 9" id="KW-0413">Isomerase</keyword>
<dbReference type="InterPro" id="IPR044643">
    <property type="entry name" value="TrpF_fam"/>
</dbReference>
<proteinExistence type="inferred from homology"/>
<protein>
    <recommendedName>
        <fullName evidence="4 9">N-(5'-phosphoribosyl)anthranilate isomerase</fullName>
        <shortName evidence="9">PRAI</shortName>
        <ecNumber evidence="3 9">5.3.1.24</ecNumber>
    </recommendedName>
</protein>
<dbReference type="Pfam" id="PF00697">
    <property type="entry name" value="PRAI"/>
    <property type="match status" value="1"/>
</dbReference>
<evidence type="ECO:0000313" key="11">
    <source>
        <dbReference type="EMBL" id="MFB9993836.1"/>
    </source>
</evidence>
<name>A0ABV6B4L4_9DEIO</name>
<dbReference type="PANTHER" id="PTHR42894:SF1">
    <property type="entry name" value="N-(5'-PHOSPHORIBOSYL)ANTHRANILATE ISOMERASE"/>
    <property type="match status" value="1"/>
</dbReference>
<reference evidence="11 12" key="1">
    <citation type="submission" date="2024-09" db="EMBL/GenBank/DDBJ databases">
        <authorList>
            <person name="Sun Q."/>
            <person name="Mori K."/>
        </authorList>
    </citation>
    <scope>NUCLEOTIDE SEQUENCE [LARGE SCALE GENOMIC DNA]</scope>
    <source>
        <strain evidence="11 12">JCM 13503</strain>
    </source>
</reference>
<dbReference type="EC" id="5.3.1.24" evidence="3 9"/>
<dbReference type="Proteomes" id="UP001589733">
    <property type="component" value="Unassembled WGS sequence"/>
</dbReference>
<evidence type="ECO:0000259" key="10">
    <source>
        <dbReference type="Pfam" id="PF00697"/>
    </source>
</evidence>
<comment type="pathway">
    <text evidence="2 9">Amino-acid biosynthesis; L-tryptophan biosynthesis; L-tryptophan from chorismate: step 3/5.</text>
</comment>
<dbReference type="EMBL" id="JBHLYR010000057">
    <property type="protein sequence ID" value="MFB9993836.1"/>
    <property type="molecule type" value="Genomic_DNA"/>
</dbReference>
<evidence type="ECO:0000313" key="12">
    <source>
        <dbReference type="Proteomes" id="UP001589733"/>
    </source>
</evidence>
<dbReference type="InterPro" id="IPR011060">
    <property type="entry name" value="RibuloseP-bd_barrel"/>
</dbReference>
<evidence type="ECO:0000256" key="3">
    <source>
        <dbReference type="ARBA" id="ARBA00012572"/>
    </source>
</evidence>
<sequence length="234" mass="24296">MTAHSPHPTAPLRVKVCGTTSVTDAVQAAEAGADALGFIFAPISKRLVSVEVARAASLSVGPVVARVGVFLNQGLDEVLRTAEQARMSTVQLHGDLSSLYVTEVARYHPVLRVLRPADLLAGADALDVLELPGVTLMLDAPEPGGGVPLDWEALRSVFPAGAWLAGGLGPQNVAAAIRALNPAGVDAVSRLESSAGVKNHELVRSFVWAARSGSSSDGAELSTGTRFTVDNFRT</sequence>
<gene>
    <name evidence="9" type="primary">trpF</name>
    <name evidence="11" type="ORF">ACFFLM_17905</name>
</gene>
<evidence type="ECO:0000256" key="9">
    <source>
        <dbReference type="HAMAP-Rule" id="MF_00135"/>
    </source>
</evidence>
<feature type="domain" description="N-(5'phosphoribosyl) anthranilate isomerase (PRAI)" evidence="10">
    <location>
        <begin position="14"/>
        <end position="207"/>
    </location>
</feature>
<accession>A0ABV6B4L4</accession>
<organism evidence="11 12">
    <name type="scientific">Deinococcus oregonensis</name>
    <dbReference type="NCBI Taxonomy" id="1805970"/>
    <lineage>
        <taxon>Bacteria</taxon>
        <taxon>Thermotogati</taxon>
        <taxon>Deinococcota</taxon>
        <taxon>Deinococci</taxon>
        <taxon>Deinococcales</taxon>
        <taxon>Deinococcaceae</taxon>
        <taxon>Deinococcus</taxon>
    </lineage>
</organism>
<dbReference type="PANTHER" id="PTHR42894">
    <property type="entry name" value="N-(5'-PHOSPHORIBOSYL)ANTHRANILATE ISOMERASE"/>
    <property type="match status" value="1"/>
</dbReference>
<dbReference type="RefSeq" id="WP_380013451.1">
    <property type="nucleotide sequence ID" value="NZ_JBHLYR010000057.1"/>
</dbReference>
<keyword evidence="5 9" id="KW-0028">Amino-acid biosynthesis</keyword>
<dbReference type="HAMAP" id="MF_00135">
    <property type="entry name" value="PRAI"/>
    <property type="match status" value="1"/>
</dbReference>
<keyword evidence="7 9" id="KW-0057">Aromatic amino acid biosynthesis</keyword>
<evidence type="ECO:0000256" key="6">
    <source>
        <dbReference type="ARBA" id="ARBA00022822"/>
    </source>
</evidence>
<evidence type="ECO:0000256" key="2">
    <source>
        <dbReference type="ARBA" id="ARBA00004664"/>
    </source>
</evidence>
<dbReference type="InterPro" id="IPR001240">
    <property type="entry name" value="PRAI_dom"/>
</dbReference>
<keyword evidence="12" id="KW-1185">Reference proteome</keyword>
<dbReference type="Gene3D" id="3.20.20.70">
    <property type="entry name" value="Aldolase class I"/>
    <property type="match status" value="1"/>
</dbReference>
<comment type="similarity">
    <text evidence="9">Belongs to the TrpF family.</text>
</comment>
<evidence type="ECO:0000256" key="1">
    <source>
        <dbReference type="ARBA" id="ARBA00001164"/>
    </source>
</evidence>
<dbReference type="GO" id="GO:0016853">
    <property type="term" value="F:isomerase activity"/>
    <property type="evidence" value="ECO:0007669"/>
    <property type="project" value="UniProtKB-KW"/>
</dbReference>
<comment type="catalytic activity">
    <reaction evidence="1 9">
        <text>N-(5-phospho-beta-D-ribosyl)anthranilate = 1-(2-carboxyphenylamino)-1-deoxy-D-ribulose 5-phosphate</text>
        <dbReference type="Rhea" id="RHEA:21540"/>
        <dbReference type="ChEBI" id="CHEBI:18277"/>
        <dbReference type="ChEBI" id="CHEBI:58613"/>
        <dbReference type="EC" id="5.3.1.24"/>
    </reaction>
</comment>
<dbReference type="CDD" id="cd00405">
    <property type="entry name" value="PRAI"/>
    <property type="match status" value="1"/>
</dbReference>
<comment type="caution">
    <text evidence="11">The sequence shown here is derived from an EMBL/GenBank/DDBJ whole genome shotgun (WGS) entry which is preliminary data.</text>
</comment>